<evidence type="ECO:0000259" key="3">
    <source>
        <dbReference type="Pfam" id="PF08239"/>
    </source>
</evidence>
<dbReference type="Proteomes" id="UP000238164">
    <property type="component" value="Chromosome 1"/>
</dbReference>
<feature type="signal peptide" evidence="2">
    <location>
        <begin position="1"/>
        <end position="16"/>
    </location>
</feature>
<dbReference type="AlphaFoldDB" id="A0A2N9JJW3"/>
<evidence type="ECO:0000256" key="1">
    <source>
        <dbReference type="SAM" id="MobiDB-lite"/>
    </source>
</evidence>
<protein>
    <recommendedName>
        <fullName evidence="3">SH3b domain-containing protein</fullName>
    </recommendedName>
</protein>
<evidence type="ECO:0000256" key="2">
    <source>
        <dbReference type="SAM" id="SignalP"/>
    </source>
</evidence>
<dbReference type="Pfam" id="PF08239">
    <property type="entry name" value="SH3_3"/>
    <property type="match status" value="1"/>
</dbReference>
<name>A0A2N9JJW3_9ACTN</name>
<organism evidence="4 5">
    <name type="scientific">Micropruina glycogenica</name>
    <dbReference type="NCBI Taxonomy" id="75385"/>
    <lineage>
        <taxon>Bacteria</taxon>
        <taxon>Bacillati</taxon>
        <taxon>Actinomycetota</taxon>
        <taxon>Actinomycetes</taxon>
        <taxon>Propionibacteriales</taxon>
        <taxon>Nocardioidaceae</taxon>
        <taxon>Micropruina</taxon>
    </lineage>
</organism>
<proteinExistence type="predicted"/>
<dbReference type="RefSeq" id="WP_105186860.1">
    <property type="nucleotide sequence ID" value="NZ_BAAAGO010000001.1"/>
</dbReference>
<dbReference type="Gene3D" id="2.30.30.40">
    <property type="entry name" value="SH3 Domains"/>
    <property type="match status" value="1"/>
</dbReference>
<evidence type="ECO:0000313" key="4">
    <source>
        <dbReference type="EMBL" id="SPD88320.1"/>
    </source>
</evidence>
<feature type="domain" description="SH3b" evidence="3">
    <location>
        <begin position="56"/>
        <end position="116"/>
    </location>
</feature>
<dbReference type="OrthoDB" id="9815928at2"/>
<sequence length="277" mass="28967">MRARLAATALTLIALAGCSGSPSSEQSTPAPQPSATGLAQQPSVKGTVATNKKTPLSLREQPTTSSARLIRIPHKTVITMACKTIGDTVSNGVKASNVWNKVTYKKKTGYVASVFVDGGDSAALSICQEKTSQPSTTATTRPPNVEQAIVKAARSQRGIAEKKNNCNPYGGCMPWSSLFATWAWNKAGNVVPKFSFSGDLYAWGAMHNRAHLGTDGVGPGDLVLFGTAPDTPKTSTGVAIVTEVLADGRLKVIGGDYKGTVAERTVALKGIYGWVDA</sequence>
<reference evidence="4 5" key="1">
    <citation type="submission" date="2018-02" db="EMBL/GenBank/DDBJ databases">
        <authorList>
            <person name="Cohen D.B."/>
            <person name="Kent A.D."/>
        </authorList>
    </citation>
    <scope>NUCLEOTIDE SEQUENCE [LARGE SCALE GENOMIC DNA]</scope>
    <source>
        <strain evidence="4">1</strain>
    </source>
</reference>
<keyword evidence="5" id="KW-1185">Reference proteome</keyword>
<accession>A0A2N9JJW3</accession>
<evidence type="ECO:0000313" key="5">
    <source>
        <dbReference type="Proteomes" id="UP000238164"/>
    </source>
</evidence>
<feature type="region of interest" description="Disordered" evidence="1">
    <location>
        <begin position="19"/>
        <end position="66"/>
    </location>
</feature>
<dbReference type="KEGG" id="mgg:MPLG2_3290"/>
<dbReference type="EMBL" id="LT985188">
    <property type="protein sequence ID" value="SPD88320.1"/>
    <property type="molecule type" value="Genomic_DNA"/>
</dbReference>
<feature type="chain" id="PRO_5038553461" description="SH3b domain-containing protein" evidence="2">
    <location>
        <begin position="17"/>
        <end position="277"/>
    </location>
</feature>
<gene>
    <name evidence="4" type="ORF">MPLG2_3290</name>
</gene>
<dbReference type="PROSITE" id="PS51257">
    <property type="entry name" value="PROKAR_LIPOPROTEIN"/>
    <property type="match status" value="1"/>
</dbReference>
<keyword evidence="2" id="KW-0732">Signal</keyword>
<feature type="compositionally biased region" description="Polar residues" evidence="1">
    <location>
        <begin position="20"/>
        <end position="66"/>
    </location>
</feature>
<dbReference type="InterPro" id="IPR003646">
    <property type="entry name" value="SH3-like_bac-type"/>
</dbReference>